<feature type="domain" description="Dockerin" evidence="3">
    <location>
        <begin position="393"/>
        <end position="453"/>
    </location>
</feature>
<dbReference type="AlphaFoldDB" id="A0A2N0UMM9"/>
<feature type="signal peptide" evidence="2">
    <location>
        <begin position="1"/>
        <end position="24"/>
    </location>
</feature>
<dbReference type="GO" id="GO:0004553">
    <property type="term" value="F:hydrolase activity, hydrolyzing O-glycosyl compounds"/>
    <property type="evidence" value="ECO:0007669"/>
    <property type="project" value="InterPro"/>
</dbReference>
<sequence length="453" mass="49439">MKRLISLLSAVIMIACVSVSKSRAYEEYNLSGIISCSDIKSDSNSKGGYVCAFSGNTVFSARLVPDFSAYNFTVSGHIRGVSQSGKYTNALVFDDAFTNKYSVYSLDTDNGNVRKTSFNDKNFRTDSFSVSDNCVYYIKTDSTYAYVACVDLSTGRKTKINFSQNANEIFNNNGKSYVRLYDGSVCRLSQASSACVANTGEFRNIANAGINKVINQDGFIVSLSDNSREYVSNAEFGKVSASDGKVFIAVNYRLSRKASDKTQSVSIPKAAKAVVAYKNRCGILLDNGTVCVYEPSDFQEKKIINNNNNNSNSNNNNNNDNNRHDSSKTDNQAVNSDYIISDGMIYGIYSGETVADFKNKTSAENVYKADGTIAKSGKLKTGFTTVINSKIYVIAVCGDVTGEGNVNSRDVTLLQKHLCDNAELDGAYLKAADFNLDGEADNRDLVLISRQKN</sequence>
<dbReference type="SUPFAM" id="SSF82171">
    <property type="entry name" value="DPP6 N-terminal domain-like"/>
    <property type="match status" value="1"/>
</dbReference>
<dbReference type="Gene3D" id="1.10.1330.10">
    <property type="entry name" value="Dockerin domain"/>
    <property type="match status" value="1"/>
</dbReference>
<accession>A0A2N0UMM9</accession>
<proteinExistence type="predicted"/>
<comment type="caution">
    <text evidence="4">The sequence shown here is derived from an EMBL/GenBank/DDBJ whole genome shotgun (WGS) entry which is preliminary data.</text>
</comment>
<evidence type="ECO:0000313" key="5">
    <source>
        <dbReference type="Proteomes" id="UP000233425"/>
    </source>
</evidence>
<dbReference type="EMBL" id="NNSR01000063">
    <property type="protein sequence ID" value="PKD28230.1"/>
    <property type="molecule type" value="Genomic_DNA"/>
</dbReference>
<dbReference type="RefSeq" id="WP_147639980.1">
    <property type="nucleotide sequence ID" value="NZ_CABMMZ010000063.1"/>
</dbReference>
<organism evidence="4 5">
    <name type="scientific">Ruminococcus bromii</name>
    <dbReference type="NCBI Taxonomy" id="40518"/>
    <lineage>
        <taxon>Bacteria</taxon>
        <taxon>Bacillati</taxon>
        <taxon>Bacillota</taxon>
        <taxon>Clostridia</taxon>
        <taxon>Eubacteriales</taxon>
        <taxon>Oscillospiraceae</taxon>
        <taxon>Ruminococcus</taxon>
    </lineage>
</organism>
<dbReference type="InterPro" id="IPR036439">
    <property type="entry name" value="Dockerin_dom_sf"/>
</dbReference>
<evidence type="ECO:0000313" key="4">
    <source>
        <dbReference type="EMBL" id="PKD28230.1"/>
    </source>
</evidence>
<dbReference type="InterPro" id="IPR002105">
    <property type="entry name" value="Dockerin_1_rpt"/>
</dbReference>
<keyword evidence="2" id="KW-0732">Signal</keyword>
<feature type="region of interest" description="Disordered" evidence="1">
    <location>
        <begin position="303"/>
        <end position="331"/>
    </location>
</feature>
<protein>
    <recommendedName>
        <fullName evidence="3">Dockerin domain-containing protein</fullName>
    </recommendedName>
</protein>
<dbReference type="PROSITE" id="PS51257">
    <property type="entry name" value="PROKAR_LIPOPROTEIN"/>
    <property type="match status" value="1"/>
</dbReference>
<evidence type="ECO:0000256" key="2">
    <source>
        <dbReference type="SAM" id="SignalP"/>
    </source>
</evidence>
<name>A0A2N0UMM9_9FIRM</name>
<gene>
    <name evidence="4" type="ORF">RBATCC27255_01284</name>
</gene>
<dbReference type="InterPro" id="IPR016134">
    <property type="entry name" value="Dockerin_dom"/>
</dbReference>
<evidence type="ECO:0000256" key="1">
    <source>
        <dbReference type="SAM" id="MobiDB-lite"/>
    </source>
</evidence>
<dbReference type="SUPFAM" id="SSF63446">
    <property type="entry name" value="Type I dockerin domain"/>
    <property type="match status" value="1"/>
</dbReference>
<dbReference type="Pfam" id="PF00404">
    <property type="entry name" value="Dockerin_1"/>
    <property type="match status" value="1"/>
</dbReference>
<dbReference type="Proteomes" id="UP000233425">
    <property type="component" value="Unassembled WGS sequence"/>
</dbReference>
<feature type="chain" id="PRO_5014903361" description="Dockerin domain-containing protein" evidence="2">
    <location>
        <begin position="25"/>
        <end position="453"/>
    </location>
</feature>
<feature type="compositionally biased region" description="Low complexity" evidence="1">
    <location>
        <begin position="305"/>
        <end position="320"/>
    </location>
</feature>
<keyword evidence="5" id="KW-1185">Reference proteome</keyword>
<evidence type="ECO:0000259" key="3">
    <source>
        <dbReference type="PROSITE" id="PS51766"/>
    </source>
</evidence>
<dbReference type="CDD" id="cd14256">
    <property type="entry name" value="Dockerin_I"/>
    <property type="match status" value="1"/>
</dbReference>
<dbReference type="GO" id="GO:0000272">
    <property type="term" value="P:polysaccharide catabolic process"/>
    <property type="evidence" value="ECO:0007669"/>
    <property type="project" value="InterPro"/>
</dbReference>
<dbReference type="PROSITE" id="PS51766">
    <property type="entry name" value="DOCKERIN"/>
    <property type="match status" value="1"/>
</dbReference>
<reference evidence="4" key="1">
    <citation type="journal article" date="2018" name="Environ. Microbiol.">
        <title>Sporulation capability and amylosome conservation among diverse human colonic and rumen isolates of the keystone starch-degrader Ruminococcus bromii.</title>
        <authorList>
            <person name="Mukhopadhya I."/>
            <person name="Morais S."/>
            <person name="Laverde-Gomez J."/>
            <person name="Sheridan P.O."/>
            <person name="Walker A.W."/>
            <person name="Kelly W."/>
            <person name="Klieve A.V."/>
            <person name="Ouwerkerk D."/>
            <person name="Duncan S.H."/>
            <person name="Louis P."/>
            <person name="Koropatkin N."/>
            <person name="Cockburn D."/>
            <person name="Kibler R."/>
            <person name="Cooper P.J."/>
            <person name="Sandoval C."/>
            <person name="Crost E."/>
            <person name="Juge N."/>
            <person name="Bayer E.A."/>
            <person name="Flint H.J."/>
        </authorList>
    </citation>
    <scope>NUCLEOTIDE SEQUENCE [LARGE SCALE GENOMIC DNA]</scope>
    <source>
        <strain evidence="4">ATCC 27255</strain>
    </source>
</reference>